<dbReference type="GO" id="GO:0051295">
    <property type="term" value="P:establishment of meiotic spindle localization"/>
    <property type="evidence" value="ECO:0007669"/>
    <property type="project" value="TreeGrafter"/>
</dbReference>
<proteinExistence type="predicted"/>
<evidence type="ECO:0000256" key="7">
    <source>
        <dbReference type="ARBA" id="ARBA00022776"/>
    </source>
</evidence>
<gene>
    <name evidence="13" type="ORF">PV328_005398</name>
</gene>
<comment type="subcellular location">
    <subcellularLocation>
        <location evidence="2">Cytoplasm</location>
    </subcellularLocation>
    <subcellularLocation>
        <location evidence="1">Nucleus</location>
    </subcellularLocation>
</comment>
<comment type="caution">
    <text evidence="13">The sequence shown here is derived from an EMBL/GenBank/DDBJ whole genome shotgun (WGS) entry which is preliminary data.</text>
</comment>
<keyword evidence="11" id="KW-0131">Cell cycle</keyword>
<evidence type="ECO:0000259" key="12">
    <source>
        <dbReference type="PROSITE" id="PS50021"/>
    </source>
</evidence>
<evidence type="ECO:0000256" key="11">
    <source>
        <dbReference type="ARBA" id="ARBA00023306"/>
    </source>
</evidence>
<dbReference type="FunFam" id="1.10.418.10:FF:000051">
    <property type="entry name" value="Abnormal spindle-like microcephaly-associated protein homolog"/>
    <property type="match status" value="1"/>
</dbReference>
<dbReference type="GO" id="GO:0007051">
    <property type="term" value="P:spindle organization"/>
    <property type="evidence" value="ECO:0007669"/>
    <property type="project" value="TreeGrafter"/>
</dbReference>
<dbReference type="InterPro" id="IPR031549">
    <property type="entry name" value="ASH"/>
</dbReference>
<keyword evidence="3" id="KW-0963">Cytoplasm</keyword>
<reference evidence="13" key="2">
    <citation type="submission" date="2023-03" db="EMBL/GenBank/DDBJ databases">
        <authorList>
            <person name="Inwood S.N."/>
            <person name="Skelly J.G."/>
            <person name="Guhlin J."/>
            <person name="Harrop T.W.R."/>
            <person name="Goldson S.G."/>
            <person name="Dearden P.K."/>
        </authorList>
    </citation>
    <scope>NUCLEOTIDE SEQUENCE</scope>
    <source>
        <strain evidence="13">Irish</strain>
        <tissue evidence="13">Whole body</tissue>
    </source>
</reference>
<dbReference type="InterPro" id="IPR051185">
    <property type="entry name" value="ASPM"/>
</dbReference>
<dbReference type="Gene3D" id="1.20.5.190">
    <property type="match status" value="8"/>
</dbReference>
<dbReference type="SMART" id="SM00015">
    <property type="entry name" value="IQ"/>
    <property type="match status" value="22"/>
</dbReference>
<reference evidence="13" key="1">
    <citation type="journal article" date="2023" name="bioRxiv">
        <title>Scaffold-level genome assemblies of two parasitoid biocontrol wasps reveal the parthenogenesis mechanism and an associated novel virus.</title>
        <authorList>
            <person name="Inwood S."/>
            <person name="Skelly J."/>
            <person name="Guhlin J."/>
            <person name="Harrop T."/>
            <person name="Goldson S."/>
            <person name="Dearden P."/>
        </authorList>
    </citation>
    <scope>NUCLEOTIDE SEQUENCE</scope>
    <source>
        <strain evidence="13">Irish</strain>
        <tissue evidence="13">Whole body</tissue>
    </source>
</reference>
<keyword evidence="8" id="KW-0112">Calmodulin-binding</keyword>
<evidence type="ECO:0000256" key="2">
    <source>
        <dbReference type="ARBA" id="ARBA00004496"/>
    </source>
</evidence>
<dbReference type="CDD" id="cd21223">
    <property type="entry name" value="CH_ASPM_rpt1"/>
    <property type="match status" value="1"/>
</dbReference>
<sequence>MYFQINITPKAKEMAKECKDESDPPAILVLGPFQPQTRLKFETNLYEEASTKLIIKNPTNRVSHVNITKRPPDDRCILFSHSQVTISPNSESILTLMWTPNKIGSWRDTLQLTDNRRIKYDVALTFICNEGQKGGTKYVTRSRVLTQSNEIHNVYVESKKVSQPSKVTMNKQNMNQILNVESENKENFENVSNNFIKCDNVKTPPRQIHTVDSKTVTVNNFNVSNFQLTPLNLCHNAKSIQVPQVRIIDATPNCSIAYDIAQSNNILEMCDSTTERKSEADFLPVNESLSPKNIENGPLLRRETYFNPEPKFCQHMVSIDEHFDDSLTPELFTTARESTDERDFSMVLNDIVNFTTPLKNISPAACSTGHKSDTASQRFSEENTPSIGANTTFDIVMNNSEKSKLGNVRDVNKSPKSTQVTGLIRPSRLTSTFAKMSPNALFADIPKINSSLSPGPTVDHRRISLRSDDHSSVKAIIEADLWAKDAEPQQTSLLRTNQENINDTLDMITEETVTVTKKITIQASSRNAEKYVTTLRKSSKFCVEISPPKKLITKTGRVQKKISPIKHNKVTKDKNSLLRKKVQASNTSTKQRTNQSIPGVRITKLCLTNLNVTSAVNKSTNNISGNAAVSRNDSKYHRDIKMLDSNCATSTIRNRDPFAATMTHDPFLTHSLYYGDEWILHQETEFTKWLNALLTPPEHSADVETACVDVGKVWQSCRSKENVALAETKETVSARYHNTNEKLNTLRKAACAMFMRDEVRNILAQVIACIEKGIFVIRQDRDLHRDIGLQKAILELLLSYNPLWLRIGLEVIYGETISLSSNNDLIGLTRFLITRFFSDPYLVQTYSHSNVISLKLPAFQLHMNKFLLKKFLSIVYFLDYAKRNKLIGHDPCLFHKKAINKDSRAILLTFSREVLSGVGDITKILRTHGYVVSHKQTYLDEYNYAVKDISSDLRDGVRLCRVMELIIGDRTLTSQCRVPSISRLQKIHNADLALKALIKAGYQITGDIDAKSIVDGHREKTLSLLWQIIYKFQRPRFEKSAIIIQKWWRAKLWYVRVKNYLSRHHNNAACVIQRSWRCYRAKKLALMMREARALRLEAIEKSVRIIQSHWMHRRKMLHDRNNFMQMKAAVIRIQKWFRQIRISRPYLIDLQNKRQAVIILQCRWRATIIMRRERMAFENIKHATMIIQRWWRATSLKCATQNYYQNLRATVIFIQSKWRAQRQMIINRNCYKKTHDAIVKIQIWWRNAIITKRLHNNYILQKNAAKVIKSWWIYVKLMQIERERFLNIRNSTIIIQKCWRKYRDTKNYISSFNSCRKATITIQTWWRSVKHAREYRVKRNSAITIQKWWRGLIITRTTASTFALMRNSAINIQKTWKMKQARRNYLKLKHATQIIQMHYRNTRKMRILYRDFIIKKNATLYIQSWWRNLQRTRECQRKYLTYRKAVVLIQTRWREKILSKSTRQEYLKLKTIVIKIQSYWRMIVIRRVFLCKLKQHKAAIVLQRRWRAKKIGCKIHENYKKHKAAAILIQRKYRATKLAHSTRTQFLNTRNAAIIIQKNWRMYKATVDYHKLKTATIIIQTQWRAQKLAITTRKTFVTLRNSVITIQRFYRAYRIGKTIRNKYLMINQAILYIQRAYRARKLMQECRKKYLEYRDAVICIQSTWRMIQARREYCSKIHAVLIIQRTWRRFIIARNTRNKFLAIRASTIIIQRRYRLNKMCKEIHENYNELRSRVIWIQRRWRMIQSRKKLSIEYKDKMKRNNAAIIIQAIWRGYKVRTAQSVEIQELRKRSKKAAEAATPSTTVEYRLKVAMNLLQNFTNIGQLSMCLACIDTLTRLSPKGCILFCELQLVERLYLILEKSNRSLPWMDVCKRCTNILITLAKLPETAKHVRNIDEMEIIARLMNTAIKYDVDLFLHLATLFWLLLNDPEFLLEVKNSERTVWLLRQLIVSVMKKENITMKMKNNKTISAASQSILLPNTKPDWGLKTRRPRCFTTIQQAISIFMDKLDIIPIS</sequence>
<evidence type="ECO:0000256" key="6">
    <source>
        <dbReference type="ARBA" id="ARBA00022737"/>
    </source>
</evidence>
<protein>
    <recommendedName>
        <fullName evidence="12">Calponin-homology (CH) domain-containing protein</fullName>
    </recommendedName>
</protein>
<dbReference type="SMART" id="SM00033">
    <property type="entry name" value="CH"/>
    <property type="match status" value="1"/>
</dbReference>
<dbReference type="GO" id="GO:0005516">
    <property type="term" value="F:calmodulin binding"/>
    <property type="evidence" value="ECO:0007669"/>
    <property type="project" value="UniProtKB-KW"/>
</dbReference>
<keyword evidence="14" id="KW-1185">Reference proteome</keyword>
<keyword evidence="4" id="KW-0597">Phosphoprotein</keyword>
<dbReference type="GO" id="GO:0005737">
    <property type="term" value="C:cytoplasm"/>
    <property type="evidence" value="ECO:0007669"/>
    <property type="project" value="UniProtKB-SubCell"/>
</dbReference>
<dbReference type="GO" id="GO:0051301">
    <property type="term" value="P:cell division"/>
    <property type="evidence" value="ECO:0007669"/>
    <property type="project" value="UniProtKB-KW"/>
</dbReference>
<feature type="domain" description="Calponin-homology (CH)" evidence="12">
    <location>
        <begin position="901"/>
        <end position="1033"/>
    </location>
</feature>
<dbReference type="Pfam" id="PF00307">
    <property type="entry name" value="CH"/>
    <property type="match status" value="1"/>
</dbReference>
<dbReference type="InterPro" id="IPR027417">
    <property type="entry name" value="P-loop_NTPase"/>
</dbReference>
<dbReference type="InterPro" id="IPR001715">
    <property type="entry name" value="CH_dom"/>
</dbReference>
<dbReference type="Pfam" id="PF15780">
    <property type="entry name" value="ASH"/>
    <property type="match status" value="1"/>
</dbReference>
<evidence type="ECO:0000313" key="14">
    <source>
        <dbReference type="Proteomes" id="UP001168990"/>
    </source>
</evidence>
<accession>A0AA39FMK9</accession>
<dbReference type="Pfam" id="PF00612">
    <property type="entry name" value="IQ"/>
    <property type="match status" value="11"/>
</dbReference>
<evidence type="ECO:0000256" key="8">
    <source>
        <dbReference type="ARBA" id="ARBA00022860"/>
    </source>
</evidence>
<dbReference type="SUPFAM" id="SSF47576">
    <property type="entry name" value="Calponin-homology domain, CH-domain"/>
    <property type="match status" value="1"/>
</dbReference>
<keyword evidence="7" id="KW-0498">Mitosis</keyword>
<dbReference type="InterPro" id="IPR000048">
    <property type="entry name" value="IQ_motif_EF-hand-BS"/>
</dbReference>
<evidence type="ECO:0000256" key="3">
    <source>
        <dbReference type="ARBA" id="ARBA00022490"/>
    </source>
</evidence>
<dbReference type="PANTHER" id="PTHR22706:SF1">
    <property type="entry name" value="ASSEMBLY FACTOR FOR SPINDLE MICROTUBULES"/>
    <property type="match status" value="1"/>
</dbReference>
<evidence type="ECO:0000313" key="13">
    <source>
        <dbReference type="EMBL" id="KAK0172024.1"/>
    </source>
</evidence>
<dbReference type="CDD" id="cd23767">
    <property type="entry name" value="IQCD"/>
    <property type="match status" value="1"/>
</dbReference>
<dbReference type="GO" id="GO:0005634">
    <property type="term" value="C:nucleus"/>
    <property type="evidence" value="ECO:0007669"/>
    <property type="project" value="UniProtKB-SubCell"/>
</dbReference>
<evidence type="ECO:0000256" key="5">
    <source>
        <dbReference type="ARBA" id="ARBA00022618"/>
    </source>
</evidence>
<dbReference type="SUPFAM" id="SSF52540">
    <property type="entry name" value="P-loop containing nucleoside triphosphate hydrolases"/>
    <property type="match status" value="1"/>
</dbReference>
<dbReference type="GO" id="GO:0000922">
    <property type="term" value="C:spindle pole"/>
    <property type="evidence" value="ECO:0007669"/>
    <property type="project" value="TreeGrafter"/>
</dbReference>
<dbReference type="InterPro" id="IPR036872">
    <property type="entry name" value="CH_dom_sf"/>
</dbReference>
<keyword evidence="9" id="KW-0175">Coiled coil</keyword>
<name>A0AA39FMK9_9HYME</name>
<keyword evidence="5" id="KW-0132">Cell division</keyword>
<dbReference type="PROSITE" id="PS50096">
    <property type="entry name" value="IQ"/>
    <property type="match status" value="4"/>
</dbReference>
<evidence type="ECO:0000256" key="10">
    <source>
        <dbReference type="ARBA" id="ARBA00023242"/>
    </source>
</evidence>
<keyword evidence="10" id="KW-0539">Nucleus</keyword>
<keyword evidence="6" id="KW-0677">Repeat</keyword>
<dbReference type="PANTHER" id="PTHR22706">
    <property type="entry name" value="ASSEMBLY FACTOR FOR SPINDLE MICROTUBULES"/>
    <property type="match status" value="1"/>
</dbReference>
<dbReference type="EMBL" id="JAQQBS010000002">
    <property type="protein sequence ID" value="KAK0172024.1"/>
    <property type="molecule type" value="Genomic_DNA"/>
</dbReference>
<evidence type="ECO:0000256" key="1">
    <source>
        <dbReference type="ARBA" id="ARBA00004123"/>
    </source>
</evidence>
<evidence type="ECO:0000256" key="4">
    <source>
        <dbReference type="ARBA" id="ARBA00022553"/>
    </source>
</evidence>
<organism evidence="13 14">
    <name type="scientific">Microctonus aethiopoides</name>
    <dbReference type="NCBI Taxonomy" id="144406"/>
    <lineage>
        <taxon>Eukaryota</taxon>
        <taxon>Metazoa</taxon>
        <taxon>Ecdysozoa</taxon>
        <taxon>Arthropoda</taxon>
        <taxon>Hexapoda</taxon>
        <taxon>Insecta</taxon>
        <taxon>Pterygota</taxon>
        <taxon>Neoptera</taxon>
        <taxon>Endopterygota</taxon>
        <taxon>Hymenoptera</taxon>
        <taxon>Apocrita</taxon>
        <taxon>Ichneumonoidea</taxon>
        <taxon>Braconidae</taxon>
        <taxon>Euphorinae</taxon>
        <taxon>Microctonus</taxon>
    </lineage>
</organism>
<evidence type="ECO:0000256" key="9">
    <source>
        <dbReference type="ARBA" id="ARBA00023054"/>
    </source>
</evidence>
<dbReference type="GO" id="GO:0000278">
    <property type="term" value="P:mitotic cell cycle"/>
    <property type="evidence" value="ECO:0007669"/>
    <property type="project" value="TreeGrafter"/>
</dbReference>
<dbReference type="PROSITE" id="PS50021">
    <property type="entry name" value="CH"/>
    <property type="match status" value="1"/>
</dbReference>
<dbReference type="Gene3D" id="1.10.418.10">
    <property type="entry name" value="Calponin-like domain"/>
    <property type="match status" value="1"/>
</dbReference>
<dbReference type="Proteomes" id="UP001168990">
    <property type="component" value="Unassembled WGS sequence"/>
</dbReference>